<evidence type="ECO:0000313" key="13">
    <source>
        <dbReference type="Proteomes" id="UP000180098"/>
    </source>
</evidence>
<evidence type="ECO:0000256" key="10">
    <source>
        <dbReference type="RuleBase" id="RU000643"/>
    </source>
</evidence>
<comment type="similarity">
    <text evidence="2 8 9">Belongs to the EF-Ts family.</text>
</comment>
<dbReference type="InterPro" id="IPR001816">
    <property type="entry name" value="Transl_elong_EFTs/EF1B"/>
</dbReference>
<evidence type="ECO:0000256" key="3">
    <source>
        <dbReference type="ARBA" id="ARBA00016956"/>
    </source>
</evidence>
<evidence type="ECO:0000256" key="7">
    <source>
        <dbReference type="ARBA" id="ARBA00025453"/>
    </source>
</evidence>
<evidence type="ECO:0000256" key="4">
    <source>
        <dbReference type="ARBA" id="ARBA00022490"/>
    </source>
</evidence>
<evidence type="ECO:0000256" key="8">
    <source>
        <dbReference type="HAMAP-Rule" id="MF_00050"/>
    </source>
</evidence>
<dbReference type="Gene3D" id="1.10.8.10">
    <property type="entry name" value="DNA helicase RuvA subunit, C-terminal domain"/>
    <property type="match status" value="1"/>
</dbReference>
<dbReference type="SUPFAM" id="SSF54713">
    <property type="entry name" value="Elongation factor Ts (EF-Ts), dimerisation domain"/>
    <property type="match status" value="2"/>
</dbReference>
<dbReference type="AlphaFoldDB" id="A0A1S2LBR6"/>
<dbReference type="Proteomes" id="UP000180098">
    <property type="component" value="Unassembled WGS sequence"/>
</dbReference>
<feature type="domain" description="Translation elongation factor EFTs/EF1B dimerisation" evidence="11">
    <location>
        <begin position="70"/>
        <end position="273"/>
    </location>
</feature>
<dbReference type="InterPro" id="IPR014039">
    <property type="entry name" value="Transl_elong_EFTs/EF1B_dimer"/>
</dbReference>
<dbReference type="PANTHER" id="PTHR11741">
    <property type="entry name" value="ELONGATION FACTOR TS"/>
    <property type="match status" value="1"/>
</dbReference>
<sequence length="292" mass="32215">MAITASMVKELREKTGAGMMDCKKALTETDGDMEKAIDLLREKGIAKAAKKADRIAAEGLAYVGVEGNKAAIVEVNSETDFVAKNENFKNLVADVATSILKNAPQTVEEALGQAHENTTLQEYINTQIAKIGEKISLRRFEIVEKTDNDVFGAYLHMGGKIGVVTILEGTNDEELAKDVAMHVAAIKPSYVSRDEVSEEEVAREREVLTQQALNEGKPENIVAKMVEGRLSKYFEDICLLDQPFVKDGDQKVGKYVSNKDASVKGFIRYEVGEGMEKREENFAEEVMSQVKK</sequence>
<dbReference type="FunFam" id="1.10.8.10:FF:000001">
    <property type="entry name" value="Elongation factor Ts"/>
    <property type="match status" value="1"/>
</dbReference>
<dbReference type="SUPFAM" id="SSF46934">
    <property type="entry name" value="UBA-like"/>
    <property type="match status" value="1"/>
</dbReference>
<keyword evidence="6 8" id="KW-0648">Protein biosynthesis</keyword>
<evidence type="ECO:0000259" key="11">
    <source>
        <dbReference type="Pfam" id="PF00889"/>
    </source>
</evidence>
<dbReference type="RefSeq" id="WP_071314319.1">
    <property type="nucleotide sequence ID" value="NZ_MLQQ01000042.1"/>
</dbReference>
<dbReference type="GO" id="GO:0005737">
    <property type="term" value="C:cytoplasm"/>
    <property type="evidence" value="ECO:0007669"/>
    <property type="project" value="UniProtKB-SubCell"/>
</dbReference>
<dbReference type="OrthoDB" id="9808348at2"/>
<dbReference type="CDD" id="cd14275">
    <property type="entry name" value="UBA_EF-Ts"/>
    <property type="match status" value="1"/>
</dbReference>
<evidence type="ECO:0000256" key="1">
    <source>
        <dbReference type="ARBA" id="ARBA00004496"/>
    </source>
</evidence>
<dbReference type="InterPro" id="IPR036402">
    <property type="entry name" value="EF-Ts_dimer_sf"/>
</dbReference>
<dbReference type="FunFam" id="1.10.286.20:FF:000003">
    <property type="entry name" value="Elongation factor Ts"/>
    <property type="match status" value="1"/>
</dbReference>
<evidence type="ECO:0000256" key="9">
    <source>
        <dbReference type="RuleBase" id="RU000642"/>
    </source>
</evidence>
<evidence type="ECO:0000256" key="5">
    <source>
        <dbReference type="ARBA" id="ARBA00022768"/>
    </source>
</evidence>
<dbReference type="Gene3D" id="3.30.479.20">
    <property type="entry name" value="Elongation factor Ts, dimerisation domain"/>
    <property type="match status" value="2"/>
</dbReference>
<dbReference type="EMBL" id="MLQQ01000042">
    <property type="protein sequence ID" value="OIJ09932.1"/>
    <property type="molecule type" value="Genomic_DNA"/>
</dbReference>
<comment type="subcellular location">
    <subcellularLocation>
        <location evidence="1 8 10">Cytoplasm</location>
    </subcellularLocation>
</comment>
<dbReference type="Pfam" id="PF00889">
    <property type="entry name" value="EF_TS"/>
    <property type="match status" value="1"/>
</dbReference>
<dbReference type="NCBIfam" id="TIGR00116">
    <property type="entry name" value="tsf"/>
    <property type="match status" value="1"/>
</dbReference>
<dbReference type="HAMAP" id="MF_00050">
    <property type="entry name" value="EF_Ts"/>
    <property type="match status" value="1"/>
</dbReference>
<dbReference type="PROSITE" id="PS01127">
    <property type="entry name" value="EF_TS_2"/>
    <property type="match status" value="1"/>
</dbReference>
<accession>A0A1S2LBR6</accession>
<dbReference type="InterPro" id="IPR018101">
    <property type="entry name" value="Transl_elong_Ts_CS"/>
</dbReference>
<keyword evidence="13" id="KW-1185">Reference proteome</keyword>
<evidence type="ECO:0000256" key="2">
    <source>
        <dbReference type="ARBA" id="ARBA00005532"/>
    </source>
</evidence>
<reference evidence="12 13" key="1">
    <citation type="submission" date="2016-10" db="EMBL/GenBank/DDBJ databases">
        <title>Draft genome sequences of four alkaliphilic bacteria belonging to the Anaerobacillus genus.</title>
        <authorList>
            <person name="Bassil N.M."/>
            <person name="Lloyd J.R."/>
        </authorList>
    </citation>
    <scope>NUCLEOTIDE SEQUENCE [LARGE SCALE GENOMIC DNA]</scope>
    <source>
        <strain evidence="12 13">DSM 15340</strain>
    </source>
</reference>
<dbReference type="PANTHER" id="PTHR11741:SF0">
    <property type="entry name" value="ELONGATION FACTOR TS, MITOCHONDRIAL"/>
    <property type="match status" value="1"/>
</dbReference>
<evidence type="ECO:0000313" key="12">
    <source>
        <dbReference type="EMBL" id="OIJ09932.1"/>
    </source>
</evidence>
<dbReference type="InterPro" id="IPR009060">
    <property type="entry name" value="UBA-like_sf"/>
</dbReference>
<keyword evidence="4 8" id="KW-0963">Cytoplasm</keyword>
<proteinExistence type="inferred from homology"/>
<dbReference type="Gene3D" id="1.10.286.20">
    <property type="match status" value="1"/>
</dbReference>
<name>A0A1S2LBR6_9BACI</name>
<keyword evidence="5 8" id="KW-0251">Elongation factor</keyword>
<feature type="region of interest" description="Involved in Mg(2+) ion dislocation from EF-Tu" evidence="8">
    <location>
        <begin position="79"/>
        <end position="82"/>
    </location>
</feature>
<gene>
    <name evidence="8" type="primary">tsf</name>
    <name evidence="12" type="ORF">BKP35_15735</name>
</gene>
<comment type="caution">
    <text evidence="12">The sequence shown here is derived from an EMBL/GenBank/DDBJ whole genome shotgun (WGS) entry which is preliminary data.</text>
</comment>
<comment type="function">
    <text evidence="7 8 9">Associates with the EF-Tu.GDP complex and induces the exchange of GDP to GTP. It remains bound to the aminoacyl-tRNA.EF-Tu.GTP complex up to the GTP hydrolysis stage on the ribosome.</text>
</comment>
<protein>
    <recommendedName>
        <fullName evidence="3 8">Elongation factor Ts</fullName>
        <shortName evidence="8">EF-Ts</shortName>
    </recommendedName>
</protein>
<dbReference type="PROSITE" id="PS01126">
    <property type="entry name" value="EF_TS_1"/>
    <property type="match status" value="1"/>
</dbReference>
<dbReference type="GO" id="GO:0003746">
    <property type="term" value="F:translation elongation factor activity"/>
    <property type="evidence" value="ECO:0007669"/>
    <property type="project" value="UniProtKB-UniRule"/>
</dbReference>
<evidence type="ECO:0000256" key="6">
    <source>
        <dbReference type="ARBA" id="ARBA00022917"/>
    </source>
</evidence>
<organism evidence="12 13">
    <name type="scientific">Anaerobacillus arseniciselenatis</name>
    <dbReference type="NCBI Taxonomy" id="85682"/>
    <lineage>
        <taxon>Bacteria</taxon>
        <taxon>Bacillati</taxon>
        <taxon>Bacillota</taxon>
        <taxon>Bacilli</taxon>
        <taxon>Bacillales</taxon>
        <taxon>Bacillaceae</taxon>
        <taxon>Anaerobacillus</taxon>
    </lineage>
</organism>